<evidence type="ECO:0000313" key="1">
    <source>
        <dbReference type="EMBL" id="VCW69690.1"/>
    </source>
</evidence>
<keyword evidence="2" id="KW-1185">Reference proteome</keyword>
<comment type="caution">
    <text evidence="1">The sequence shown here is derived from an EMBL/GenBank/DDBJ whole genome shotgun (WGS) entry which is preliminary data.</text>
</comment>
<reference evidence="1 2" key="1">
    <citation type="submission" date="2018-10" db="EMBL/GenBank/DDBJ databases">
        <authorList>
            <person name="Ekblom R."/>
            <person name="Jareborg N."/>
        </authorList>
    </citation>
    <scope>NUCLEOTIDE SEQUENCE [LARGE SCALE GENOMIC DNA]</scope>
    <source>
        <tissue evidence="1">Muscle</tissue>
    </source>
</reference>
<dbReference type="Proteomes" id="UP000269945">
    <property type="component" value="Unassembled WGS sequence"/>
</dbReference>
<dbReference type="EMBL" id="CYRY02005240">
    <property type="protein sequence ID" value="VCW69690.1"/>
    <property type="molecule type" value="Genomic_DNA"/>
</dbReference>
<proteinExistence type="predicted"/>
<evidence type="ECO:0000313" key="2">
    <source>
        <dbReference type="Proteomes" id="UP000269945"/>
    </source>
</evidence>
<sequence>EVIVSLGGWRRHGFDRVVGADLGLSSERAFKFGNWERVESYLDRKPRLRSWDIEGAVEGLAQAAVDGRTGQSAPHPSPRAWPLAPRRFDLDAPRCCRPGCPRCPQPFWNS</sequence>
<dbReference type="AlphaFoldDB" id="A0A9X9LJI2"/>
<organism evidence="1 2">
    <name type="scientific">Gulo gulo</name>
    <name type="common">Wolverine</name>
    <name type="synonym">Gluton</name>
    <dbReference type="NCBI Taxonomy" id="48420"/>
    <lineage>
        <taxon>Eukaryota</taxon>
        <taxon>Metazoa</taxon>
        <taxon>Chordata</taxon>
        <taxon>Craniata</taxon>
        <taxon>Vertebrata</taxon>
        <taxon>Euteleostomi</taxon>
        <taxon>Mammalia</taxon>
        <taxon>Eutheria</taxon>
        <taxon>Laurasiatheria</taxon>
        <taxon>Carnivora</taxon>
        <taxon>Caniformia</taxon>
        <taxon>Musteloidea</taxon>
        <taxon>Mustelidae</taxon>
        <taxon>Guloninae</taxon>
        <taxon>Gulo</taxon>
    </lineage>
</organism>
<name>A0A9X9LJI2_GULGU</name>
<gene>
    <name evidence="1" type="ORF">BN2614_LOCUS3</name>
</gene>
<feature type="non-terminal residue" evidence="1">
    <location>
        <position position="1"/>
    </location>
</feature>
<protein>
    <submittedName>
        <fullName evidence="1">Uncharacterized protein</fullName>
    </submittedName>
</protein>
<accession>A0A9X9LJI2</accession>